<dbReference type="EMBL" id="JBHLUB010000029">
    <property type="protein sequence ID" value="MFC0582220.1"/>
    <property type="molecule type" value="Genomic_DNA"/>
</dbReference>
<sequence length="324" mass="34752">MFKPAGAQTSPKMRHAQRRVFGWRPSTQTWLIVLFLLAGTAVVFQTTAASWFSAFNQAAFVEQYLATVQDLQERGEAEFTDATEYNAAVMGSSVLLAAHTRMPAATDVGGASQVESYKNSLNINEAGLMGRLQVPAVDIDLPIYHGASDDTLAKGVGHVEGSHLPIGGDNTNAVLTAYRGLPSATMFNRLDELTEGDQILVGTYGAVMNYKITDVSSVSAAQSAELVADQKADHITLVTSSPLVEDAPRIVVTAERDLPLSSADYAKAVETPQGAGFPGWLLFLGAAYAAIGLYLWRAGYTDARNRRIRKVQKVHAKAEKSATS</sequence>
<accession>A0ABV6PAS0</accession>
<organism evidence="3 4">
    <name type="scientific">Micrococcoides hystricis</name>
    <dbReference type="NCBI Taxonomy" id="1572761"/>
    <lineage>
        <taxon>Bacteria</taxon>
        <taxon>Bacillati</taxon>
        <taxon>Actinomycetota</taxon>
        <taxon>Actinomycetes</taxon>
        <taxon>Micrococcales</taxon>
        <taxon>Micrococcaceae</taxon>
        <taxon>Micrococcoides</taxon>
    </lineage>
</organism>
<dbReference type="RefSeq" id="WP_377459217.1">
    <property type="nucleotide sequence ID" value="NZ_JBHLUB010000029.1"/>
</dbReference>
<keyword evidence="1" id="KW-0378">Hydrolase</keyword>
<keyword evidence="2" id="KW-0472">Membrane</keyword>
<dbReference type="InterPro" id="IPR005754">
    <property type="entry name" value="Sortase"/>
</dbReference>
<dbReference type="SUPFAM" id="SSF63817">
    <property type="entry name" value="Sortase"/>
    <property type="match status" value="1"/>
</dbReference>
<dbReference type="InterPro" id="IPR042002">
    <property type="entry name" value="Sortase_C"/>
</dbReference>
<evidence type="ECO:0000256" key="1">
    <source>
        <dbReference type="ARBA" id="ARBA00022801"/>
    </source>
</evidence>
<dbReference type="Gene3D" id="2.40.260.10">
    <property type="entry name" value="Sortase"/>
    <property type="match status" value="1"/>
</dbReference>
<keyword evidence="2" id="KW-0812">Transmembrane</keyword>
<dbReference type="CDD" id="cd05827">
    <property type="entry name" value="Sortase_C"/>
    <property type="match status" value="1"/>
</dbReference>
<dbReference type="Pfam" id="PF04203">
    <property type="entry name" value="Sortase"/>
    <property type="match status" value="1"/>
</dbReference>
<evidence type="ECO:0000313" key="3">
    <source>
        <dbReference type="EMBL" id="MFC0582220.1"/>
    </source>
</evidence>
<protein>
    <submittedName>
        <fullName evidence="3">Class C sortase</fullName>
    </submittedName>
</protein>
<dbReference type="NCBIfam" id="TIGR01076">
    <property type="entry name" value="sortase_fam"/>
    <property type="match status" value="1"/>
</dbReference>
<dbReference type="Proteomes" id="UP001589862">
    <property type="component" value="Unassembled WGS sequence"/>
</dbReference>
<evidence type="ECO:0000313" key="4">
    <source>
        <dbReference type="Proteomes" id="UP001589862"/>
    </source>
</evidence>
<comment type="caution">
    <text evidence="3">The sequence shown here is derived from an EMBL/GenBank/DDBJ whole genome shotgun (WGS) entry which is preliminary data.</text>
</comment>
<reference evidence="3 4" key="1">
    <citation type="submission" date="2024-09" db="EMBL/GenBank/DDBJ databases">
        <authorList>
            <person name="Sun Q."/>
            <person name="Mori K."/>
        </authorList>
    </citation>
    <scope>NUCLEOTIDE SEQUENCE [LARGE SCALE GENOMIC DNA]</scope>
    <source>
        <strain evidence="3 4">NCAIM B.02604</strain>
    </source>
</reference>
<dbReference type="InterPro" id="IPR023365">
    <property type="entry name" value="Sortase_dom-sf"/>
</dbReference>
<feature type="transmembrane region" description="Helical" evidence="2">
    <location>
        <begin position="277"/>
        <end position="296"/>
    </location>
</feature>
<gene>
    <name evidence="3" type="ORF">ACFFFR_07470</name>
</gene>
<evidence type="ECO:0000256" key="2">
    <source>
        <dbReference type="SAM" id="Phobius"/>
    </source>
</evidence>
<proteinExistence type="predicted"/>
<name>A0ABV6PAS0_9MICC</name>
<keyword evidence="2" id="KW-1133">Transmembrane helix</keyword>
<keyword evidence="4" id="KW-1185">Reference proteome</keyword>
<dbReference type="NCBIfam" id="NF033745">
    <property type="entry name" value="class_C_sortase"/>
    <property type="match status" value="1"/>
</dbReference>